<keyword evidence="8" id="KW-1185">Reference proteome</keyword>
<keyword evidence="2" id="KW-0201">Cytochrome c-type biogenesis</keyword>
<dbReference type="InterPro" id="IPR013740">
    <property type="entry name" value="Redoxin"/>
</dbReference>
<organism evidence="7 8">
    <name type="scientific">Marseilla massiliensis</name>
    <dbReference type="NCBI Taxonomy" id="1841864"/>
    <lineage>
        <taxon>Bacteria</taxon>
        <taxon>Pseudomonadati</taxon>
        <taxon>Bacteroidota</taxon>
        <taxon>Bacteroidia</taxon>
        <taxon>Bacteroidales</taxon>
        <taxon>Prevotellaceae</taxon>
        <taxon>Marseilla</taxon>
    </lineage>
</organism>
<dbReference type="InterPro" id="IPR025380">
    <property type="entry name" value="DUF4369"/>
</dbReference>
<dbReference type="PANTHER" id="PTHR42852">
    <property type="entry name" value="THIOL:DISULFIDE INTERCHANGE PROTEIN DSBE"/>
    <property type="match status" value="1"/>
</dbReference>
<feature type="compositionally biased region" description="Polar residues" evidence="5">
    <location>
        <begin position="17"/>
        <end position="26"/>
    </location>
</feature>
<dbReference type="InterPro" id="IPR013766">
    <property type="entry name" value="Thioredoxin_domain"/>
</dbReference>
<evidence type="ECO:0000256" key="4">
    <source>
        <dbReference type="ARBA" id="ARBA00023284"/>
    </source>
</evidence>
<evidence type="ECO:0000313" key="7">
    <source>
        <dbReference type="EMBL" id="MBM6660904.1"/>
    </source>
</evidence>
<evidence type="ECO:0000256" key="1">
    <source>
        <dbReference type="ARBA" id="ARBA00004196"/>
    </source>
</evidence>
<reference evidence="7 8" key="1">
    <citation type="journal article" date="2021" name="Sci. Rep.">
        <title>The distribution of antibiotic resistance genes in chicken gut microbiota commensals.</title>
        <authorList>
            <person name="Juricova H."/>
            <person name="Matiasovicova J."/>
            <person name="Kubasova T."/>
            <person name="Cejkova D."/>
            <person name="Rychlik I."/>
        </authorList>
    </citation>
    <scope>NUCLEOTIDE SEQUENCE [LARGE SCALE GENOMIC DNA]</scope>
    <source>
        <strain evidence="7 8">An819</strain>
    </source>
</reference>
<accession>A0A938WKW8</accession>
<dbReference type="AlphaFoldDB" id="A0A938WKW8"/>
<evidence type="ECO:0000256" key="3">
    <source>
        <dbReference type="ARBA" id="ARBA00023157"/>
    </source>
</evidence>
<evidence type="ECO:0000256" key="5">
    <source>
        <dbReference type="SAM" id="MobiDB-lite"/>
    </source>
</evidence>
<dbReference type="GO" id="GO:0016491">
    <property type="term" value="F:oxidoreductase activity"/>
    <property type="evidence" value="ECO:0007669"/>
    <property type="project" value="InterPro"/>
</dbReference>
<dbReference type="RefSeq" id="WP_205108109.1">
    <property type="nucleotide sequence ID" value="NZ_JACJJL010000004.1"/>
</dbReference>
<dbReference type="PROSITE" id="PS51352">
    <property type="entry name" value="THIOREDOXIN_2"/>
    <property type="match status" value="1"/>
</dbReference>
<dbReference type="Proteomes" id="UP000764045">
    <property type="component" value="Unassembled WGS sequence"/>
</dbReference>
<dbReference type="EMBL" id="JACJJL010000004">
    <property type="protein sequence ID" value="MBM6660904.1"/>
    <property type="molecule type" value="Genomic_DNA"/>
</dbReference>
<feature type="domain" description="Thioredoxin" evidence="6">
    <location>
        <begin position="241"/>
        <end position="382"/>
    </location>
</feature>
<evidence type="ECO:0000313" key="8">
    <source>
        <dbReference type="Proteomes" id="UP000764045"/>
    </source>
</evidence>
<feature type="region of interest" description="Disordered" evidence="5">
    <location>
        <begin position="1"/>
        <end position="26"/>
    </location>
</feature>
<dbReference type="Pfam" id="PF14289">
    <property type="entry name" value="DUF4369"/>
    <property type="match status" value="1"/>
</dbReference>
<dbReference type="InterPro" id="IPR036249">
    <property type="entry name" value="Thioredoxin-like_sf"/>
</dbReference>
<dbReference type="SUPFAM" id="SSF52833">
    <property type="entry name" value="Thioredoxin-like"/>
    <property type="match status" value="1"/>
</dbReference>
<gene>
    <name evidence="7" type="ORF">H6B30_03890</name>
</gene>
<name>A0A938WKW8_9BACT</name>
<evidence type="ECO:0000259" key="6">
    <source>
        <dbReference type="PROSITE" id="PS51352"/>
    </source>
</evidence>
<dbReference type="PANTHER" id="PTHR42852:SF6">
    <property type="entry name" value="THIOL:DISULFIDE INTERCHANGE PROTEIN DSBE"/>
    <property type="match status" value="1"/>
</dbReference>
<dbReference type="CDD" id="cd02966">
    <property type="entry name" value="TlpA_like_family"/>
    <property type="match status" value="1"/>
</dbReference>
<proteinExistence type="predicted"/>
<sequence>MGFAFTTGPDTRRKPGQQATAGTNGRTATWARHIPSLRSLSFFSPSVHAIAAMAAVTLLTACGAGNGRFRIEGRFRNLNRGEFYVYSPDGGTQGRDTIQVADGRFSYNVPLSDKATFILIFPNFSELVVFGDNGKVAKLSGDVSHMKEIEVSGSDDNELMTKFRMSANRMAPPEVKKAVADFVGEHPASPVSMYLVDRYYIRTDEPDYAAAAKLLKTMLKADPTNGRTALLLKQTETLKPSAIGAKLPQFAATDTDGKAISLKNLNGKVNVVSAWASWSYDSQNIQRWLRRYKTAKGNDLAVVSLCLDGDKATCLRELKADSINWPTVCDGLMWDTPLMARFGLATVPGNIVADADGRIVARNLSTREMREQLEKMLGKLDFGGSRER</sequence>
<dbReference type="Pfam" id="PF08534">
    <property type="entry name" value="Redoxin"/>
    <property type="match status" value="1"/>
</dbReference>
<evidence type="ECO:0000256" key="2">
    <source>
        <dbReference type="ARBA" id="ARBA00022748"/>
    </source>
</evidence>
<dbReference type="GO" id="GO:0017004">
    <property type="term" value="P:cytochrome complex assembly"/>
    <property type="evidence" value="ECO:0007669"/>
    <property type="project" value="UniProtKB-KW"/>
</dbReference>
<dbReference type="Gene3D" id="3.40.30.10">
    <property type="entry name" value="Glutaredoxin"/>
    <property type="match status" value="1"/>
</dbReference>
<keyword evidence="3" id="KW-1015">Disulfide bond</keyword>
<protein>
    <submittedName>
        <fullName evidence="7">AhpC/TSA family protein</fullName>
    </submittedName>
</protein>
<keyword evidence="4" id="KW-0676">Redox-active center</keyword>
<comment type="caution">
    <text evidence="7">The sequence shown here is derived from an EMBL/GenBank/DDBJ whole genome shotgun (WGS) entry which is preliminary data.</text>
</comment>
<comment type="subcellular location">
    <subcellularLocation>
        <location evidence="1">Cell envelope</location>
    </subcellularLocation>
</comment>
<dbReference type="GO" id="GO:0030313">
    <property type="term" value="C:cell envelope"/>
    <property type="evidence" value="ECO:0007669"/>
    <property type="project" value="UniProtKB-SubCell"/>
</dbReference>
<dbReference type="InterPro" id="IPR050553">
    <property type="entry name" value="Thioredoxin_ResA/DsbE_sf"/>
</dbReference>